<feature type="chain" id="PRO_5039381638" evidence="1">
    <location>
        <begin position="27"/>
        <end position="358"/>
    </location>
</feature>
<name>A0A9D8KKA3_9DELT</name>
<evidence type="ECO:0000313" key="2">
    <source>
        <dbReference type="EMBL" id="MBN1574631.1"/>
    </source>
</evidence>
<dbReference type="PANTHER" id="PTHR11799:SF12">
    <property type="entry name" value="PARAOXONASE-RELATED"/>
    <property type="match status" value="1"/>
</dbReference>
<comment type="caution">
    <text evidence="2">The sequence shown here is derived from an EMBL/GenBank/DDBJ whole genome shotgun (WGS) entry which is preliminary data.</text>
</comment>
<sequence length="358" mass="39191">MSAKTKNISGLKVLLILLTAVPLCLATGCAKNIETEIPIDNCIRITGMPGPEDFAYIASENILVVSSDDRRNHEKDGKLFWIDLALPPEEQVGNPIDIEYPDSFKPHGVSYITTDTGGRLFVISHPNPAEGLHTVEVFDMTGSGNNREWKHVETLKSELYTSPNDLVALPDGTLFVSNDSGKGGNTIKKIKALFKIKNGDIIYYDGAEYIDFGNPESYGNGINYFKADGAEYLYRAALMDKSVKKYEIIRTEGKITGLKYLSKVDLGTMPDNLEIEPDGTIYAACHFNSFIFLKHAKDGANISPTQILVVSPAGEVKEIYANKGQEISAGSVGRVINGRLYIGQVFEGFLLSCPCCSE</sequence>
<keyword evidence="1" id="KW-0732">Signal</keyword>
<dbReference type="InterPro" id="IPR011042">
    <property type="entry name" value="6-blade_b-propeller_TolB-like"/>
</dbReference>
<organism evidence="2 3">
    <name type="scientific">Candidatus Zymogenus saltonus</name>
    <dbReference type="NCBI Taxonomy" id="2844893"/>
    <lineage>
        <taxon>Bacteria</taxon>
        <taxon>Deltaproteobacteria</taxon>
        <taxon>Candidatus Zymogenia</taxon>
        <taxon>Candidatus Zymogeniales</taxon>
        <taxon>Candidatus Zymogenaceae</taxon>
        <taxon>Candidatus Zymogenus</taxon>
    </lineage>
</organism>
<dbReference type="Proteomes" id="UP000809273">
    <property type="component" value="Unassembled WGS sequence"/>
</dbReference>
<dbReference type="Gene3D" id="2.120.10.30">
    <property type="entry name" value="TolB, C-terminal domain"/>
    <property type="match status" value="1"/>
</dbReference>
<dbReference type="SUPFAM" id="SSF63829">
    <property type="entry name" value="Calcium-dependent phosphotriesterase"/>
    <property type="match status" value="1"/>
</dbReference>
<reference evidence="2" key="1">
    <citation type="journal article" date="2021" name="Environ. Microbiol.">
        <title>Genomic characterization of three novel Desulfobacterota classes expand the metabolic and phylogenetic diversity of the phylum.</title>
        <authorList>
            <person name="Murphy C.L."/>
            <person name="Biggerstaff J."/>
            <person name="Eichhorn A."/>
            <person name="Ewing E."/>
            <person name="Shahan R."/>
            <person name="Soriano D."/>
            <person name="Stewart S."/>
            <person name="VanMol K."/>
            <person name="Walker R."/>
            <person name="Walters P."/>
            <person name="Elshahed M.S."/>
            <person name="Youssef N.H."/>
        </authorList>
    </citation>
    <scope>NUCLEOTIDE SEQUENCE</scope>
    <source>
        <strain evidence="2">Zod_Metabat.24</strain>
    </source>
</reference>
<protein>
    <submittedName>
        <fullName evidence="2">SMP-30/gluconolactonase/LRE family protein</fullName>
    </submittedName>
</protein>
<dbReference type="PROSITE" id="PS51257">
    <property type="entry name" value="PROKAR_LIPOPROTEIN"/>
    <property type="match status" value="1"/>
</dbReference>
<proteinExistence type="predicted"/>
<evidence type="ECO:0000256" key="1">
    <source>
        <dbReference type="SAM" id="SignalP"/>
    </source>
</evidence>
<accession>A0A9D8KKA3</accession>
<dbReference type="AlphaFoldDB" id="A0A9D8KKA3"/>
<dbReference type="PANTHER" id="PTHR11799">
    <property type="entry name" value="PARAOXONASE"/>
    <property type="match status" value="1"/>
</dbReference>
<reference evidence="2" key="2">
    <citation type="submission" date="2021-01" db="EMBL/GenBank/DDBJ databases">
        <authorList>
            <person name="Hahn C.R."/>
            <person name="Youssef N.H."/>
            <person name="Elshahed M."/>
        </authorList>
    </citation>
    <scope>NUCLEOTIDE SEQUENCE</scope>
    <source>
        <strain evidence="2">Zod_Metabat.24</strain>
    </source>
</reference>
<gene>
    <name evidence="2" type="ORF">JW984_15645</name>
</gene>
<feature type="signal peptide" evidence="1">
    <location>
        <begin position="1"/>
        <end position="26"/>
    </location>
</feature>
<dbReference type="InterPro" id="IPR051288">
    <property type="entry name" value="Serum_paraoxonase/arylesterase"/>
</dbReference>
<evidence type="ECO:0000313" key="3">
    <source>
        <dbReference type="Proteomes" id="UP000809273"/>
    </source>
</evidence>
<dbReference type="EMBL" id="JAFGIX010000085">
    <property type="protein sequence ID" value="MBN1574631.1"/>
    <property type="molecule type" value="Genomic_DNA"/>
</dbReference>